<dbReference type="Gene3D" id="3.40.50.150">
    <property type="entry name" value="Vaccinia Virus protein VP39"/>
    <property type="match status" value="1"/>
</dbReference>
<dbReference type="SUPFAM" id="SSF53335">
    <property type="entry name" value="S-adenosyl-L-methionine-dependent methyltransferases"/>
    <property type="match status" value="1"/>
</dbReference>
<dbReference type="CDD" id="cd02440">
    <property type="entry name" value="AdoMet_MTases"/>
    <property type="match status" value="1"/>
</dbReference>
<reference evidence="2 3" key="1">
    <citation type="submission" date="2020-08" db="EMBL/GenBank/DDBJ databases">
        <title>Complete Genome Sequence of Effusibacillus dendaii Strain skT53, Isolated from Farmland soil.</title>
        <authorList>
            <person name="Konishi T."/>
            <person name="Kawasaki H."/>
        </authorList>
    </citation>
    <scope>NUCLEOTIDE SEQUENCE [LARGE SCALE GENOMIC DNA]</scope>
    <source>
        <strain evidence="3">skT53</strain>
    </source>
</reference>
<dbReference type="EMBL" id="AP023366">
    <property type="protein sequence ID" value="BCJ88275.1"/>
    <property type="molecule type" value="Genomic_DNA"/>
</dbReference>
<feature type="domain" description="Methyltransferase type 11" evidence="1">
    <location>
        <begin position="41"/>
        <end position="137"/>
    </location>
</feature>
<accession>A0A7I8DDU9</accession>
<protein>
    <recommendedName>
        <fullName evidence="1">Methyltransferase type 11 domain-containing protein</fullName>
    </recommendedName>
</protein>
<evidence type="ECO:0000313" key="2">
    <source>
        <dbReference type="EMBL" id="BCJ88275.1"/>
    </source>
</evidence>
<organism evidence="2 3">
    <name type="scientific">Effusibacillus dendaii</name>
    <dbReference type="NCBI Taxonomy" id="2743772"/>
    <lineage>
        <taxon>Bacteria</taxon>
        <taxon>Bacillati</taxon>
        <taxon>Bacillota</taxon>
        <taxon>Bacilli</taxon>
        <taxon>Bacillales</taxon>
        <taxon>Alicyclobacillaceae</taxon>
        <taxon>Effusibacillus</taxon>
    </lineage>
</organism>
<sequence>MAHRFDPKKAHKLDNPARRKLLPPEEILAPLAIGGRDDVADIGVGLGYFAIPAAKMTRGTVYGVDVEPQMLGLLKTKAAEAGVVNIEPILSDAENISLPDASVDKVFCSLVLHELANLEKGLAEIRRILRPGGKLLVLEWEKKETESGPPVEERIDAMDLETGIQAFGFLTRVIRPNPNHYIILGE</sequence>
<dbReference type="PANTHER" id="PTHR43591:SF24">
    <property type="entry name" value="2-METHOXY-6-POLYPRENYL-1,4-BENZOQUINOL METHYLASE, MITOCHONDRIAL"/>
    <property type="match status" value="1"/>
</dbReference>
<dbReference type="GO" id="GO:0008757">
    <property type="term" value="F:S-adenosylmethionine-dependent methyltransferase activity"/>
    <property type="evidence" value="ECO:0007669"/>
    <property type="project" value="InterPro"/>
</dbReference>
<name>A0A7I8DDU9_9BACL</name>
<dbReference type="PANTHER" id="PTHR43591">
    <property type="entry name" value="METHYLTRANSFERASE"/>
    <property type="match status" value="1"/>
</dbReference>
<keyword evidence="3" id="KW-1185">Reference proteome</keyword>
<evidence type="ECO:0000313" key="3">
    <source>
        <dbReference type="Proteomes" id="UP000593802"/>
    </source>
</evidence>
<proteinExistence type="predicted"/>
<dbReference type="Pfam" id="PF08241">
    <property type="entry name" value="Methyltransf_11"/>
    <property type="match status" value="1"/>
</dbReference>
<dbReference type="RefSeq" id="WP_200758910.1">
    <property type="nucleotide sequence ID" value="NZ_AP023366.1"/>
</dbReference>
<dbReference type="KEGG" id="eff:skT53_32600"/>
<gene>
    <name evidence="2" type="ORF">skT53_32600</name>
</gene>
<evidence type="ECO:0000259" key="1">
    <source>
        <dbReference type="Pfam" id="PF08241"/>
    </source>
</evidence>
<dbReference type="AlphaFoldDB" id="A0A7I8DDU9"/>
<dbReference type="Proteomes" id="UP000593802">
    <property type="component" value="Chromosome"/>
</dbReference>
<dbReference type="InterPro" id="IPR029063">
    <property type="entry name" value="SAM-dependent_MTases_sf"/>
</dbReference>
<dbReference type="InterPro" id="IPR013216">
    <property type="entry name" value="Methyltransf_11"/>
</dbReference>